<dbReference type="EMBL" id="GGEC01073084">
    <property type="protein sequence ID" value="MBX53568.1"/>
    <property type="molecule type" value="Transcribed_RNA"/>
</dbReference>
<accession>A0A2P2PFR4</accession>
<reference evidence="1" key="1">
    <citation type="submission" date="2018-02" db="EMBL/GenBank/DDBJ databases">
        <title>Rhizophora mucronata_Transcriptome.</title>
        <authorList>
            <person name="Meera S.P."/>
            <person name="Sreeshan A."/>
            <person name="Augustine A."/>
        </authorList>
    </citation>
    <scope>NUCLEOTIDE SEQUENCE</scope>
    <source>
        <tissue evidence="1">Leaf</tissue>
    </source>
</reference>
<evidence type="ECO:0000313" key="1">
    <source>
        <dbReference type="EMBL" id="MBX53568.1"/>
    </source>
</evidence>
<proteinExistence type="predicted"/>
<name>A0A2P2PFR4_RHIMU</name>
<protein>
    <submittedName>
        <fullName evidence="1">Uncharacterized protein</fullName>
    </submittedName>
</protein>
<organism evidence="1">
    <name type="scientific">Rhizophora mucronata</name>
    <name type="common">Asiatic mangrove</name>
    <dbReference type="NCBI Taxonomy" id="61149"/>
    <lineage>
        <taxon>Eukaryota</taxon>
        <taxon>Viridiplantae</taxon>
        <taxon>Streptophyta</taxon>
        <taxon>Embryophyta</taxon>
        <taxon>Tracheophyta</taxon>
        <taxon>Spermatophyta</taxon>
        <taxon>Magnoliopsida</taxon>
        <taxon>eudicotyledons</taxon>
        <taxon>Gunneridae</taxon>
        <taxon>Pentapetalae</taxon>
        <taxon>rosids</taxon>
        <taxon>fabids</taxon>
        <taxon>Malpighiales</taxon>
        <taxon>Rhizophoraceae</taxon>
        <taxon>Rhizophora</taxon>
    </lineage>
</organism>
<dbReference type="AlphaFoldDB" id="A0A2P2PFR4"/>
<sequence length="50" mass="5753">MMVQNNIHLLGKIHANLQYLKTSLIVKECFFYLTANFGFTFVHSYGEAKA</sequence>